<dbReference type="InterPro" id="IPR053135">
    <property type="entry name" value="AKR2_Oxidoreductase"/>
</dbReference>
<reference evidence="5" key="1">
    <citation type="submission" date="2021-04" db="EMBL/GenBank/DDBJ databases">
        <title>Proteiniclasticum sedimins sp. nov., an obligate anaerobic bacterium isolated from anaerobic sludge.</title>
        <authorList>
            <person name="Liu J."/>
        </authorList>
    </citation>
    <scope>NUCLEOTIDE SEQUENCE</scope>
    <source>
        <strain evidence="5">BAD-10</strain>
    </source>
</reference>
<dbReference type="GO" id="GO:0051536">
    <property type="term" value="F:iron-sulfur cluster binding"/>
    <property type="evidence" value="ECO:0007669"/>
    <property type="project" value="UniProtKB-KW"/>
</dbReference>
<dbReference type="PROSITE" id="PS00198">
    <property type="entry name" value="4FE4S_FER_1"/>
    <property type="match status" value="1"/>
</dbReference>
<dbReference type="PROSITE" id="PS51257">
    <property type="entry name" value="PROKAR_LIPOPROTEIN"/>
    <property type="match status" value="1"/>
</dbReference>
<dbReference type="Gene3D" id="3.20.20.100">
    <property type="entry name" value="NADP-dependent oxidoreductase domain"/>
    <property type="match status" value="1"/>
</dbReference>
<feature type="domain" description="4Fe-4S ferredoxin-type" evidence="4">
    <location>
        <begin position="334"/>
        <end position="362"/>
    </location>
</feature>
<dbReference type="EMBL" id="JAGSCS010000011">
    <property type="protein sequence ID" value="MBR0576457.1"/>
    <property type="molecule type" value="Genomic_DNA"/>
</dbReference>
<dbReference type="SUPFAM" id="SSF46548">
    <property type="entry name" value="alpha-helical ferredoxin"/>
    <property type="match status" value="1"/>
</dbReference>
<dbReference type="InterPro" id="IPR036812">
    <property type="entry name" value="NAD(P)_OxRdtase_dom_sf"/>
</dbReference>
<dbReference type="PANTHER" id="PTHR43312">
    <property type="entry name" value="D-THREO-ALDOSE 1-DEHYDROGENASE"/>
    <property type="match status" value="1"/>
</dbReference>
<evidence type="ECO:0000256" key="2">
    <source>
        <dbReference type="ARBA" id="ARBA00023004"/>
    </source>
</evidence>
<evidence type="ECO:0000313" key="5">
    <source>
        <dbReference type="EMBL" id="MBR0576457.1"/>
    </source>
</evidence>
<dbReference type="InterPro" id="IPR023210">
    <property type="entry name" value="NADP_OxRdtase_dom"/>
</dbReference>
<dbReference type="InterPro" id="IPR017896">
    <property type="entry name" value="4Fe4S_Fe-S-bd"/>
</dbReference>
<keyword evidence="3" id="KW-0411">Iron-sulfur</keyword>
<dbReference type="AlphaFoldDB" id="A0A941CPQ2"/>
<dbReference type="PANTHER" id="PTHR43312:SF2">
    <property type="entry name" value="OXIDOREDUCTASE"/>
    <property type="match status" value="1"/>
</dbReference>
<dbReference type="SUPFAM" id="SSF51430">
    <property type="entry name" value="NAD(P)-linked oxidoreductase"/>
    <property type="match status" value="1"/>
</dbReference>
<keyword evidence="2" id="KW-0408">Iron</keyword>
<dbReference type="Pfam" id="PF13187">
    <property type="entry name" value="Fer4_9"/>
    <property type="match status" value="1"/>
</dbReference>
<gene>
    <name evidence="5" type="ORF">KCG48_08905</name>
</gene>
<evidence type="ECO:0000313" key="6">
    <source>
        <dbReference type="Proteomes" id="UP000675379"/>
    </source>
</evidence>
<dbReference type="InterPro" id="IPR020471">
    <property type="entry name" value="AKR"/>
</dbReference>
<organism evidence="5 6">
    <name type="scientific">Proteiniclasticum sediminis</name>
    <dbReference type="NCBI Taxonomy" id="2804028"/>
    <lineage>
        <taxon>Bacteria</taxon>
        <taxon>Bacillati</taxon>
        <taxon>Bacillota</taxon>
        <taxon>Clostridia</taxon>
        <taxon>Eubacteriales</taxon>
        <taxon>Clostridiaceae</taxon>
        <taxon>Proteiniclasticum</taxon>
    </lineage>
</organism>
<comment type="caution">
    <text evidence="5">The sequence shown here is derived from an EMBL/GenBank/DDBJ whole genome shotgun (WGS) entry which is preliminary data.</text>
</comment>
<dbReference type="CDD" id="cd19096">
    <property type="entry name" value="AKR_Fe-S_oxidoreductase"/>
    <property type="match status" value="1"/>
</dbReference>
<dbReference type="PRINTS" id="PR00069">
    <property type="entry name" value="ALDKETRDTASE"/>
</dbReference>
<protein>
    <submittedName>
        <fullName evidence="5">Aldo/keto reductase</fullName>
    </submittedName>
</protein>
<evidence type="ECO:0000259" key="4">
    <source>
        <dbReference type="PROSITE" id="PS51379"/>
    </source>
</evidence>
<sequence length="371" mass="42827">MEKRRLEKLNISPSLLGFGCMRFPMREDKSIHEEKAQALLDRALAAGVTYIDTAYPYHNEQSEKFLGRALSKHDRNSYFLATKLPVWLVEKTADVRRYFEEQLRRLQTDHVDFYLFHALNKDRWEAIKRLGMIHEVEKLREEGKIRYIGFSFHDEYTVFEEILTYRDWDFCQIQLNYVDTVIQQGMKGYDLAEKLGIPIIIMEPVKGGALAKLPAAMEEIFREVSPHRSVASWAFRYVASLPNVKVILSGMTEMDQLEDNLHTFGDFTPLSPAESDAVEQVTKIYRSRQRNECTACGYCMPCPFGVNIPGNFKIWNNGAIYEDLPGAKLNYQSMDESRRASMCQECGACEPQCPQFITIIEDLKKVVLELG</sequence>
<keyword evidence="1" id="KW-0479">Metal-binding</keyword>
<dbReference type="Proteomes" id="UP000675379">
    <property type="component" value="Unassembled WGS sequence"/>
</dbReference>
<keyword evidence="6" id="KW-1185">Reference proteome</keyword>
<dbReference type="RefSeq" id="WP_211801416.1">
    <property type="nucleotide sequence ID" value="NZ_JAGSCS010000011.1"/>
</dbReference>
<dbReference type="GO" id="GO:0046872">
    <property type="term" value="F:metal ion binding"/>
    <property type="evidence" value="ECO:0007669"/>
    <property type="project" value="UniProtKB-KW"/>
</dbReference>
<proteinExistence type="predicted"/>
<name>A0A941CPQ2_9CLOT</name>
<evidence type="ECO:0000256" key="1">
    <source>
        <dbReference type="ARBA" id="ARBA00022723"/>
    </source>
</evidence>
<dbReference type="Pfam" id="PF00248">
    <property type="entry name" value="Aldo_ket_red"/>
    <property type="match status" value="1"/>
</dbReference>
<accession>A0A941CPQ2</accession>
<dbReference type="PROSITE" id="PS51379">
    <property type="entry name" value="4FE4S_FER_2"/>
    <property type="match status" value="1"/>
</dbReference>
<dbReference type="InterPro" id="IPR017900">
    <property type="entry name" value="4Fe4S_Fe_S_CS"/>
</dbReference>
<dbReference type="GO" id="GO:0016491">
    <property type="term" value="F:oxidoreductase activity"/>
    <property type="evidence" value="ECO:0007669"/>
    <property type="project" value="InterPro"/>
</dbReference>
<evidence type="ECO:0000256" key="3">
    <source>
        <dbReference type="ARBA" id="ARBA00023014"/>
    </source>
</evidence>